<keyword evidence="8" id="KW-1185">Reference proteome</keyword>
<keyword evidence="4" id="KW-0342">GTP-binding</keyword>
<dbReference type="InterPro" id="IPR022812">
    <property type="entry name" value="Dynamin"/>
</dbReference>
<evidence type="ECO:0000256" key="4">
    <source>
        <dbReference type="ARBA" id="ARBA00023134"/>
    </source>
</evidence>
<evidence type="ECO:0000259" key="6">
    <source>
        <dbReference type="PROSITE" id="PS51718"/>
    </source>
</evidence>
<evidence type="ECO:0000313" key="7">
    <source>
        <dbReference type="EMBL" id="KFM63947.1"/>
    </source>
</evidence>
<dbReference type="PROSITE" id="PS51388">
    <property type="entry name" value="GED"/>
    <property type="match status" value="1"/>
</dbReference>
<dbReference type="GO" id="GO:0005525">
    <property type="term" value="F:GTP binding"/>
    <property type="evidence" value="ECO:0007669"/>
    <property type="project" value="UniProtKB-KW"/>
</dbReference>
<reference evidence="7 8" key="1">
    <citation type="submission" date="2013-11" db="EMBL/GenBank/DDBJ databases">
        <title>Genome sequencing of Stegodyphus mimosarum.</title>
        <authorList>
            <person name="Bechsgaard J."/>
        </authorList>
    </citation>
    <scope>NUCLEOTIDE SEQUENCE [LARGE SCALE GENOMIC DNA]</scope>
</reference>
<dbReference type="Pfam" id="PF00350">
    <property type="entry name" value="Dynamin_N"/>
    <property type="match status" value="1"/>
</dbReference>
<dbReference type="InterPro" id="IPR027417">
    <property type="entry name" value="P-loop_NTPase"/>
</dbReference>
<dbReference type="Gene3D" id="3.40.50.300">
    <property type="entry name" value="P-loop containing nucleotide triphosphate hydrolases"/>
    <property type="match status" value="1"/>
</dbReference>
<dbReference type="GO" id="GO:0005874">
    <property type="term" value="C:microtubule"/>
    <property type="evidence" value="ECO:0007669"/>
    <property type="project" value="TreeGrafter"/>
</dbReference>
<dbReference type="OrthoDB" id="6428243at2759"/>
<dbReference type="GO" id="GO:0005737">
    <property type="term" value="C:cytoplasm"/>
    <property type="evidence" value="ECO:0007669"/>
    <property type="project" value="TreeGrafter"/>
</dbReference>
<evidence type="ECO:0000256" key="2">
    <source>
        <dbReference type="ARBA" id="ARBA00022741"/>
    </source>
</evidence>
<keyword evidence="2" id="KW-0547">Nucleotide-binding</keyword>
<dbReference type="SMART" id="SM00053">
    <property type="entry name" value="DYNc"/>
    <property type="match status" value="1"/>
</dbReference>
<dbReference type="InterPro" id="IPR001401">
    <property type="entry name" value="Dynamin_GTPase"/>
</dbReference>
<dbReference type="PROSITE" id="PS51718">
    <property type="entry name" value="G_DYNAMIN_2"/>
    <property type="match status" value="1"/>
</dbReference>
<evidence type="ECO:0000256" key="3">
    <source>
        <dbReference type="ARBA" id="ARBA00022801"/>
    </source>
</evidence>
<dbReference type="CDD" id="cd08771">
    <property type="entry name" value="DLP_1"/>
    <property type="match status" value="1"/>
</dbReference>
<keyword evidence="3" id="KW-0378">Hydrolase</keyword>
<feature type="non-terminal residue" evidence="7">
    <location>
        <position position="464"/>
    </location>
</feature>
<dbReference type="InterPro" id="IPR003130">
    <property type="entry name" value="GED"/>
</dbReference>
<dbReference type="STRING" id="407821.A0A087TFQ8"/>
<accession>A0A087TFQ8</accession>
<gene>
    <name evidence="7" type="ORF">X975_00568</name>
</gene>
<feature type="domain" description="GED" evidence="5">
    <location>
        <begin position="378"/>
        <end position="464"/>
    </location>
</feature>
<proteinExistence type="predicted"/>
<evidence type="ECO:0000313" key="8">
    <source>
        <dbReference type="Proteomes" id="UP000054359"/>
    </source>
</evidence>
<dbReference type="OMA" id="QAEMFYV"/>
<dbReference type="InterPro" id="IPR030381">
    <property type="entry name" value="G_DYNAMIN_dom"/>
</dbReference>
<organism evidence="7 8">
    <name type="scientific">Stegodyphus mimosarum</name>
    <name type="common">African social velvet spider</name>
    <dbReference type="NCBI Taxonomy" id="407821"/>
    <lineage>
        <taxon>Eukaryota</taxon>
        <taxon>Metazoa</taxon>
        <taxon>Ecdysozoa</taxon>
        <taxon>Arthropoda</taxon>
        <taxon>Chelicerata</taxon>
        <taxon>Arachnida</taxon>
        <taxon>Araneae</taxon>
        <taxon>Araneomorphae</taxon>
        <taxon>Entelegynae</taxon>
        <taxon>Eresoidea</taxon>
        <taxon>Eresidae</taxon>
        <taxon>Stegodyphus</taxon>
    </lineage>
</organism>
<evidence type="ECO:0000259" key="5">
    <source>
        <dbReference type="PROSITE" id="PS51388"/>
    </source>
</evidence>
<dbReference type="InterPro" id="IPR020850">
    <property type="entry name" value="GED_dom"/>
</dbReference>
<evidence type="ECO:0000256" key="1">
    <source>
        <dbReference type="ARBA" id="ARBA00011980"/>
    </source>
</evidence>
<dbReference type="PANTHER" id="PTHR11566:SF212">
    <property type="entry name" value="DYNAMIN"/>
    <property type="match status" value="1"/>
</dbReference>
<dbReference type="GO" id="GO:0005886">
    <property type="term" value="C:plasma membrane"/>
    <property type="evidence" value="ECO:0007669"/>
    <property type="project" value="TreeGrafter"/>
</dbReference>
<dbReference type="GO" id="GO:0008017">
    <property type="term" value="F:microtubule binding"/>
    <property type="evidence" value="ECO:0007669"/>
    <property type="project" value="TreeGrafter"/>
</dbReference>
<dbReference type="GO" id="GO:0003924">
    <property type="term" value="F:GTPase activity"/>
    <property type="evidence" value="ECO:0007669"/>
    <property type="project" value="InterPro"/>
</dbReference>
<feature type="domain" description="Dynamin-type G" evidence="6">
    <location>
        <begin position="1"/>
        <end position="136"/>
    </location>
</feature>
<dbReference type="InterPro" id="IPR000375">
    <property type="entry name" value="Dynamin_stalk"/>
</dbReference>
<dbReference type="GO" id="GO:0031623">
    <property type="term" value="P:receptor internalization"/>
    <property type="evidence" value="ECO:0007669"/>
    <property type="project" value="TreeGrafter"/>
</dbReference>
<dbReference type="EMBL" id="KK115014">
    <property type="protein sequence ID" value="KFM63947.1"/>
    <property type="molecule type" value="Genomic_DNA"/>
</dbReference>
<dbReference type="EC" id="3.6.5.5" evidence="1"/>
<dbReference type="Gene3D" id="1.20.120.1240">
    <property type="entry name" value="Dynamin, middle domain"/>
    <property type="match status" value="1"/>
</dbReference>
<dbReference type="InterPro" id="IPR045063">
    <property type="entry name" value="Dynamin_N"/>
</dbReference>
<dbReference type="PANTHER" id="PTHR11566">
    <property type="entry name" value="DYNAMIN"/>
    <property type="match status" value="1"/>
</dbReference>
<protein>
    <recommendedName>
        <fullName evidence="1">dynamin GTPase</fullName>
        <ecNumber evidence="1">3.6.5.5</ecNumber>
    </recommendedName>
</protein>
<name>A0A087TFQ8_STEMI</name>
<dbReference type="Proteomes" id="UP000054359">
    <property type="component" value="Unassembled WGS sequence"/>
</dbReference>
<dbReference type="AlphaFoldDB" id="A0A087TFQ8"/>
<dbReference type="PRINTS" id="PR00195">
    <property type="entry name" value="DYNAMIN"/>
</dbReference>
<dbReference type="SUPFAM" id="SSF52540">
    <property type="entry name" value="P-loop containing nucleoside triphosphate hydrolases"/>
    <property type="match status" value="1"/>
</dbReference>
<dbReference type="Pfam" id="PF02212">
    <property type="entry name" value="GED"/>
    <property type="match status" value="1"/>
</dbReference>
<dbReference type="Pfam" id="PF01031">
    <property type="entry name" value="Dynamin_M"/>
    <property type="match status" value="1"/>
</dbReference>
<sequence length="464" mass="52799">MVLKYIQKPKCIILAVIPANQDIANSDALDIAKVADPERERTIGVLTKLDLMDKGTDARAILENKTVYLKRGYVGVLNRGQKEIDEGKDFAFILEKERKFFAEEECYKHMAHRMGTPYLQRLLQKTLRAHIKACLPDVRHDLSKKLSLYTRELEDFKAALGSGSNSKQFYMTKQIQNFIEDIEIKLMGHSELIDMSELSAGAFINFKLYTEIQNKLKLALVPDEQKIAVSIMNMHGIRNLLGIQPMVLEGVCRDLISQYKNPLQDSVDTVVAILLDAVTKSAETMKSYPNLKNDVLYAVQRCIDKEADSTKERLLSHIDSEMYYINLGHPDFDGAVCEPVKPVAEPVKIWDSAGREENCSPANLTLKLMENESIQQKVQYVTIIIMKYLEIVQKEVSDVTIKYTVFFLIKKVLDFIKKELVPTLVDSGHMSSLIEDCEEIFRQKEDLDRTCSSLQTALDAIQSF</sequence>